<protein>
    <recommendedName>
        <fullName evidence="3">Cytochrome c</fullName>
    </recommendedName>
</protein>
<gene>
    <name evidence="1" type="ORF">GCM10007067_03570</name>
</gene>
<dbReference type="InterPro" id="IPR010980">
    <property type="entry name" value="Cyt_c/b562"/>
</dbReference>
<proteinExistence type="predicted"/>
<keyword evidence="2" id="KW-1185">Reference proteome</keyword>
<dbReference type="GO" id="GO:0022900">
    <property type="term" value="P:electron transport chain"/>
    <property type="evidence" value="ECO:0007669"/>
    <property type="project" value="InterPro"/>
</dbReference>
<evidence type="ECO:0000313" key="2">
    <source>
        <dbReference type="Proteomes" id="UP000646426"/>
    </source>
</evidence>
<dbReference type="AlphaFoldDB" id="A0A918SW93"/>
<dbReference type="InterPro" id="IPR002321">
    <property type="entry name" value="Cyt_c_II"/>
</dbReference>
<evidence type="ECO:0008006" key="3">
    <source>
        <dbReference type="Google" id="ProtNLM"/>
    </source>
</evidence>
<dbReference type="GO" id="GO:0009055">
    <property type="term" value="F:electron transfer activity"/>
    <property type="evidence" value="ECO:0007669"/>
    <property type="project" value="InterPro"/>
</dbReference>
<dbReference type="EMBL" id="BMYD01000001">
    <property type="protein sequence ID" value="GHA70647.1"/>
    <property type="molecule type" value="Genomic_DNA"/>
</dbReference>
<evidence type="ECO:0000313" key="1">
    <source>
        <dbReference type="EMBL" id="GHA70647.1"/>
    </source>
</evidence>
<dbReference type="Proteomes" id="UP000646426">
    <property type="component" value="Unassembled WGS sequence"/>
</dbReference>
<reference evidence="1" key="1">
    <citation type="journal article" date="2014" name="Int. J. Syst. Evol. Microbiol.">
        <title>Complete genome sequence of Corynebacterium casei LMG S-19264T (=DSM 44701T), isolated from a smear-ripened cheese.</title>
        <authorList>
            <consortium name="US DOE Joint Genome Institute (JGI-PGF)"/>
            <person name="Walter F."/>
            <person name="Albersmeier A."/>
            <person name="Kalinowski J."/>
            <person name="Ruckert C."/>
        </authorList>
    </citation>
    <scope>NUCLEOTIDE SEQUENCE</scope>
    <source>
        <strain evidence="1">KCTC 23077</strain>
    </source>
</reference>
<reference evidence="1" key="2">
    <citation type="submission" date="2020-09" db="EMBL/GenBank/DDBJ databases">
        <authorList>
            <person name="Sun Q."/>
            <person name="Kim S."/>
        </authorList>
    </citation>
    <scope>NUCLEOTIDE SEQUENCE</scope>
    <source>
        <strain evidence="1">KCTC 23077</strain>
    </source>
</reference>
<sequence length="148" mass="16311">MSTETPSMSRSTQARRYLALFLVGLLVGAIATTMALRAIEARQDHFDQAVMRVQQWHVNELAANIESNRCAATDTLPHLRTLRALADDLEPAFPDLRDDARYMQHASSMRAAVDNALASPPMNCPGLSATVQNVREACKACHQDFRGS</sequence>
<dbReference type="PROSITE" id="PS51009">
    <property type="entry name" value="CYTCII"/>
    <property type="match status" value="1"/>
</dbReference>
<dbReference type="SUPFAM" id="SSF47175">
    <property type="entry name" value="Cytochromes"/>
    <property type="match status" value="1"/>
</dbReference>
<accession>A0A918SW93</accession>
<name>A0A918SW93_9GAMM</name>
<comment type="caution">
    <text evidence="1">The sequence shown here is derived from an EMBL/GenBank/DDBJ whole genome shotgun (WGS) entry which is preliminary data.</text>
</comment>
<dbReference type="Gene3D" id="1.20.120.10">
    <property type="entry name" value="Cytochrome c/b562"/>
    <property type="match status" value="1"/>
</dbReference>
<dbReference type="GO" id="GO:0005506">
    <property type="term" value="F:iron ion binding"/>
    <property type="evidence" value="ECO:0007669"/>
    <property type="project" value="InterPro"/>
</dbReference>
<organism evidence="1 2">
    <name type="scientific">Cognatilysobacter bugurensis</name>
    <dbReference type="NCBI Taxonomy" id="543356"/>
    <lineage>
        <taxon>Bacteria</taxon>
        <taxon>Pseudomonadati</taxon>
        <taxon>Pseudomonadota</taxon>
        <taxon>Gammaproteobacteria</taxon>
        <taxon>Lysobacterales</taxon>
        <taxon>Lysobacteraceae</taxon>
        <taxon>Cognatilysobacter</taxon>
    </lineage>
</organism>
<dbReference type="GO" id="GO:0020037">
    <property type="term" value="F:heme binding"/>
    <property type="evidence" value="ECO:0007669"/>
    <property type="project" value="InterPro"/>
</dbReference>